<keyword evidence="2" id="KW-1185">Reference proteome</keyword>
<feature type="non-terminal residue" evidence="1">
    <location>
        <position position="23"/>
    </location>
</feature>
<name>A0AAF0PNF2_SOLVR</name>
<evidence type="ECO:0000313" key="2">
    <source>
        <dbReference type="Proteomes" id="UP001234989"/>
    </source>
</evidence>
<proteinExistence type="predicted"/>
<evidence type="ECO:0000313" key="1">
    <source>
        <dbReference type="EMBL" id="WMV08159.1"/>
    </source>
</evidence>
<dbReference type="Proteomes" id="UP001234989">
    <property type="component" value="Chromosome 1"/>
</dbReference>
<protein>
    <submittedName>
        <fullName evidence="1">Uncharacterized protein</fullName>
    </submittedName>
</protein>
<accession>A0AAF0PNF2</accession>
<organism evidence="1 2">
    <name type="scientific">Solanum verrucosum</name>
    <dbReference type="NCBI Taxonomy" id="315347"/>
    <lineage>
        <taxon>Eukaryota</taxon>
        <taxon>Viridiplantae</taxon>
        <taxon>Streptophyta</taxon>
        <taxon>Embryophyta</taxon>
        <taxon>Tracheophyta</taxon>
        <taxon>Spermatophyta</taxon>
        <taxon>Magnoliopsida</taxon>
        <taxon>eudicotyledons</taxon>
        <taxon>Gunneridae</taxon>
        <taxon>Pentapetalae</taxon>
        <taxon>asterids</taxon>
        <taxon>lamiids</taxon>
        <taxon>Solanales</taxon>
        <taxon>Solanaceae</taxon>
        <taxon>Solanoideae</taxon>
        <taxon>Solaneae</taxon>
        <taxon>Solanum</taxon>
    </lineage>
</organism>
<dbReference type="EMBL" id="CP133612">
    <property type="protein sequence ID" value="WMV08159.1"/>
    <property type="molecule type" value="Genomic_DNA"/>
</dbReference>
<dbReference type="AlphaFoldDB" id="A0AAF0PNF2"/>
<sequence>MQDKNVIAYESRQLKVYERNYPT</sequence>
<reference evidence="1" key="1">
    <citation type="submission" date="2023-08" db="EMBL/GenBank/DDBJ databases">
        <title>A de novo genome assembly of Solanum verrucosum Schlechtendal, a Mexican diploid species geographically isolated from the other diploid A-genome species in potato relatives.</title>
        <authorList>
            <person name="Hosaka K."/>
        </authorList>
    </citation>
    <scope>NUCLEOTIDE SEQUENCE</scope>
    <source>
        <tissue evidence="1">Young leaves</tissue>
    </source>
</reference>
<gene>
    <name evidence="1" type="ORF">MTR67_001544</name>
</gene>